<dbReference type="InterPro" id="IPR007466">
    <property type="entry name" value="Peptidyl-Arg-deiminase_porph"/>
</dbReference>
<dbReference type="GO" id="GO:0004668">
    <property type="term" value="F:protein-arginine deiminase activity"/>
    <property type="evidence" value="ECO:0007669"/>
    <property type="project" value="InterPro"/>
</dbReference>
<dbReference type="SUPFAM" id="SSF55909">
    <property type="entry name" value="Pentein"/>
    <property type="match status" value="1"/>
</dbReference>
<dbReference type="AlphaFoldDB" id="A0A380P7M9"/>
<dbReference type="Proteomes" id="UP000254621">
    <property type="component" value="Unassembled WGS sequence"/>
</dbReference>
<reference evidence="2 3" key="1">
    <citation type="submission" date="2018-06" db="EMBL/GenBank/DDBJ databases">
        <authorList>
            <consortium name="Pathogen Informatics"/>
            <person name="Doyle S."/>
        </authorList>
    </citation>
    <scope>NUCLEOTIDE SEQUENCE [LARGE SCALE GENOMIC DNA]</scope>
    <source>
        <strain evidence="2 3">NCTC13645</strain>
    </source>
</reference>
<accession>A0A380P7M9</accession>
<organism evidence="2 3">
    <name type="scientific">Weissella viridescens</name>
    <name type="common">Lactobacillus viridescens</name>
    <dbReference type="NCBI Taxonomy" id="1629"/>
    <lineage>
        <taxon>Bacteria</taxon>
        <taxon>Bacillati</taxon>
        <taxon>Bacillota</taxon>
        <taxon>Bacilli</taxon>
        <taxon>Lactobacillales</taxon>
        <taxon>Lactobacillaceae</taxon>
        <taxon>Weissella</taxon>
    </lineage>
</organism>
<sequence length="61" mass="6872">MLTTETQILVPQYALPEDEAVLKQVRTHTTKQVIPVPVDDIATMGGSVHCLTWYLPQRLKP</sequence>
<evidence type="ECO:0000256" key="1">
    <source>
        <dbReference type="ARBA" id="ARBA00022801"/>
    </source>
</evidence>
<proteinExistence type="predicted"/>
<name>A0A380P7M9_WEIVI</name>
<evidence type="ECO:0000313" key="3">
    <source>
        <dbReference type="Proteomes" id="UP000254621"/>
    </source>
</evidence>
<evidence type="ECO:0000313" key="2">
    <source>
        <dbReference type="EMBL" id="SUP60877.1"/>
    </source>
</evidence>
<dbReference type="EMBL" id="UHIV01000005">
    <property type="protein sequence ID" value="SUP60877.1"/>
    <property type="molecule type" value="Genomic_DNA"/>
</dbReference>
<protein>
    <submittedName>
        <fullName evidence="2">Peptidylarginine deiminase and related enzymes</fullName>
    </submittedName>
</protein>
<dbReference type="GO" id="GO:0009446">
    <property type="term" value="P:putrescine biosynthetic process"/>
    <property type="evidence" value="ECO:0007669"/>
    <property type="project" value="InterPro"/>
</dbReference>
<dbReference type="Gene3D" id="3.75.10.10">
    <property type="entry name" value="L-arginine/glycine Amidinotransferase, Chain A"/>
    <property type="match status" value="1"/>
</dbReference>
<gene>
    <name evidence="2" type="ORF">NCTC13645_01998</name>
</gene>
<dbReference type="Pfam" id="PF04371">
    <property type="entry name" value="PAD_porph"/>
    <property type="match status" value="1"/>
</dbReference>
<keyword evidence="1" id="KW-0378">Hydrolase</keyword>